<protein>
    <submittedName>
        <fullName evidence="1">Uncharacterized protein</fullName>
    </submittedName>
</protein>
<keyword evidence="2" id="KW-1185">Reference proteome</keyword>
<gene>
    <name evidence="1" type="ORF">M5X12_30640</name>
</gene>
<sequence>MRILVDYDTVEEYRGAKWVNKRIGISVGLECRDEAEFFKTVSELETEGLELDVAGCPAEECGEFGKHLYHDCIAYFEIIDKDLAEDFIRKCRIVVKGLNKNRKTA</sequence>
<name>A0ABT4H7B6_PAEAL</name>
<evidence type="ECO:0000313" key="2">
    <source>
        <dbReference type="Proteomes" id="UP001527181"/>
    </source>
</evidence>
<dbReference type="EMBL" id="JAMDNP010000131">
    <property type="protein sequence ID" value="MCY9764855.1"/>
    <property type="molecule type" value="Genomic_DNA"/>
</dbReference>
<dbReference type="RefSeq" id="WP_040735788.1">
    <property type="nucleotide sequence ID" value="NZ_JAMDLX010000165.1"/>
</dbReference>
<reference evidence="1 2" key="1">
    <citation type="submission" date="2022-05" db="EMBL/GenBank/DDBJ databases">
        <title>Genome Sequencing of Bee-Associated Microbes.</title>
        <authorList>
            <person name="Dunlap C."/>
        </authorList>
    </citation>
    <scope>NUCLEOTIDE SEQUENCE [LARGE SCALE GENOMIC DNA]</scope>
    <source>
        <strain evidence="1 2">NRRL B-04010</strain>
    </source>
</reference>
<evidence type="ECO:0000313" key="1">
    <source>
        <dbReference type="EMBL" id="MCY9764855.1"/>
    </source>
</evidence>
<proteinExistence type="predicted"/>
<comment type="caution">
    <text evidence="1">The sequence shown here is derived from an EMBL/GenBank/DDBJ whole genome shotgun (WGS) entry which is preliminary data.</text>
</comment>
<dbReference type="Proteomes" id="UP001527181">
    <property type="component" value="Unassembled WGS sequence"/>
</dbReference>
<organism evidence="1 2">
    <name type="scientific">Paenibacillus alvei</name>
    <name type="common">Bacillus alvei</name>
    <dbReference type="NCBI Taxonomy" id="44250"/>
    <lineage>
        <taxon>Bacteria</taxon>
        <taxon>Bacillati</taxon>
        <taxon>Bacillota</taxon>
        <taxon>Bacilli</taxon>
        <taxon>Bacillales</taxon>
        <taxon>Paenibacillaceae</taxon>
        <taxon>Paenibacillus</taxon>
    </lineage>
</organism>
<dbReference type="GeneID" id="94489126"/>
<accession>A0ABT4H7B6</accession>